<dbReference type="PANTHER" id="PTHR47234">
    <property type="match status" value="1"/>
</dbReference>
<dbReference type="PANTHER" id="PTHR47234:SF1">
    <property type="entry name" value="TONB-DEPENDENT RECEPTOR"/>
    <property type="match status" value="1"/>
</dbReference>
<accession>A0AAF0CT09</accession>
<dbReference type="Proteomes" id="UP001218638">
    <property type="component" value="Chromosome"/>
</dbReference>
<gene>
    <name evidence="7" type="ORF">PXH66_11565</name>
</gene>
<dbReference type="InterPro" id="IPR012910">
    <property type="entry name" value="Plug_dom"/>
</dbReference>
<comment type="subcellular location">
    <subcellularLocation>
        <location evidence="1">Cell outer membrane</location>
    </subcellularLocation>
</comment>
<evidence type="ECO:0000256" key="2">
    <source>
        <dbReference type="ARBA" id="ARBA00022448"/>
    </source>
</evidence>
<keyword evidence="2" id="KW-0813">Transport</keyword>
<dbReference type="RefSeq" id="WP_330932371.1">
    <property type="nucleotide sequence ID" value="NZ_CP119075.1"/>
</dbReference>
<proteinExistence type="predicted"/>
<reference evidence="7" key="1">
    <citation type="submission" date="2023-03" db="EMBL/GenBank/DDBJ databases">
        <title>Lomoglobus Profundus gen. nov., sp. nov., a novel member of the phylum Verrucomicrobia, isolated from deep-marine sediment of South China Sea.</title>
        <authorList>
            <person name="Ahmad T."/>
            <person name="Ishaq S.E."/>
            <person name="Wang F."/>
        </authorList>
    </citation>
    <scope>NUCLEOTIDE SEQUENCE</scope>
    <source>
        <strain evidence="7">LMO-M01</strain>
    </source>
</reference>
<evidence type="ECO:0000259" key="6">
    <source>
        <dbReference type="SMART" id="SM00965"/>
    </source>
</evidence>
<dbReference type="Pfam" id="PF13620">
    <property type="entry name" value="CarboxypepD_reg"/>
    <property type="match status" value="1"/>
</dbReference>
<dbReference type="InterPro" id="IPR013784">
    <property type="entry name" value="Carb-bd-like_fold"/>
</dbReference>
<evidence type="ECO:0000313" key="8">
    <source>
        <dbReference type="Proteomes" id="UP001218638"/>
    </source>
</evidence>
<dbReference type="Gene3D" id="2.170.130.10">
    <property type="entry name" value="TonB-dependent receptor, plug domain"/>
    <property type="match status" value="1"/>
</dbReference>
<evidence type="ECO:0000256" key="4">
    <source>
        <dbReference type="ARBA" id="ARBA00023237"/>
    </source>
</evidence>
<feature type="region of interest" description="Disordered" evidence="5">
    <location>
        <begin position="274"/>
        <end position="294"/>
    </location>
</feature>
<dbReference type="EMBL" id="CP119075">
    <property type="protein sequence ID" value="WED67488.1"/>
    <property type="molecule type" value="Genomic_DNA"/>
</dbReference>
<keyword evidence="8" id="KW-1185">Reference proteome</keyword>
<dbReference type="SMART" id="SM00965">
    <property type="entry name" value="STN"/>
    <property type="match status" value="1"/>
</dbReference>
<dbReference type="KEGG" id="slom:PXH66_11565"/>
<keyword evidence="3" id="KW-0472">Membrane</keyword>
<dbReference type="Gene3D" id="3.55.50.30">
    <property type="match status" value="1"/>
</dbReference>
<organism evidence="7 8">
    <name type="scientific">Synoicihabitans lomoniglobus</name>
    <dbReference type="NCBI Taxonomy" id="2909285"/>
    <lineage>
        <taxon>Bacteria</taxon>
        <taxon>Pseudomonadati</taxon>
        <taxon>Verrucomicrobiota</taxon>
        <taxon>Opitutia</taxon>
        <taxon>Opitutales</taxon>
        <taxon>Opitutaceae</taxon>
        <taxon>Synoicihabitans</taxon>
    </lineage>
</organism>
<evidence type="ECO:0000256" key="1">
    <source>
        <dbReference type="ARBA" id="ARBA00004442"/>
    </source>
</evidence>
<dbReference type="GO" id="GO:0009279">
    <property type="term" value="C:cell outer membrane"/>
    <property type="evidence" value="ECO:0007669"/>
    <property type="project" value="UniProtKB-SubCell"/>
</dbReference>
<evidence type="ECO:0000256" key="3">
    <source>
        <dbReference type="ARBA" id="ARBA00023136"/>
    </source>
</evidence>
<dbReference type="SUPFAM" id="SSF56935">
    <property type="entry name" value="Porins"/>
    <property type="match status" value="1"/>
</dbReference>
<dbReference type="InterPro" id="IPR037066">
    <property type="entry name" value="Plug_dom_sf"/>
</dbReference>
<keyword evidence="4" id="KW-0998">Cell outer membrane</keyword>
<evidence type="ECO:0000256" key="5">
    <source>
        <dbReference type="SAM" id="MobiDB-lite"/>
    </source>
</evidence>
<dbReference type="AlphaFoldDB" id="A0AAF0CT09"/>
<dbReference type="GO" id="GO:0030246">
    <property type="term" value="F:carbohydrate binding"/>
    <property type="evidence" value="ECO:0007669"/>
    <property type="project" value="InterPro"/>
</dbReference>
<name>A0AAF0CT09_9BACT</name>
<dbReference type="SUPFAM" id="SSF49452">
    <property type="entry name" value="Starch-binding domain-like"/>
    <property type="match status" value="1"/>
</dbReference>
<evidence type="ECO:0000313" key="7">
    <source>
        <dbReference type="EMBL" id="WED67488.1"/>
    </source>
</evidence>
<protein>
    <submittedName>
        <fullName evidence="7">TonB-dependent receptor plug domain-containing protein</fullName>
    </submittedName>
</protein>
<keyword evidence="7" id="KW-0675">Receptor</keyword>
<sequence>MVSPVPNYPSPAGLHRRAIWCWLVLLALGSGLGATPLPFNIPAQSADRALADFTQQSKSRLLYNPNELQDAESTAVFGELEPADALTRLLRDTGFGARLRDDHFIITRIPRPLSALVGRIATANSEPLVGTRVIIPELRRVAVTNRHGEFRFDDINPGSYLVIASRDGFHPLHINDVNVTANDRTYLRTAILLPAGGTTQLEPVIVEGRLNRRGPLDPGPTIWGPRQAGGNLDLNRTANDVLPFIIYDRDRITRSGVVNLNEFLRRELLDTDATSLPPEQSLNNSSHFSTGSSNLSLRGFATDETVVLVNGRRLPEVLTAGSGPQAPDVNFIPLSLVQQVQVLPASASALYSGNAVGGVINILLRPDNLQTVTEVTATYTDATEGYSAPNSSMSLLHSQSLLDGKISLRLNANFVETTPATESELKFVRDNATTSVPDKDELYRATPNVRLNGAGSLFPDSSTRVTSVAPGADGTGGLAAFADRAGHRNYDLYDSPGTLASANNGVDLPYGRHESRELFFASALYKASDWFELAFDAAYSSTVINRGFDVFRADLFLARDNPLNPFDRNVNVSLFDTPVELGQDYNEAILDFYSLVGSALMTLPWDFKMAIDLQYAHSATRYRGVEDWNRGRWQDLVDRGDYNPLRDTQVFGPPQAYYDEVLIYAGGRGQFVTVGDYETLDGAFRLTHDALHLPTGNSVFNIGADYRIATLKDYEGNFRYGDGTLARPPERWQGRTLERVSVFTELQAPLFPRSRLPSWINAIETDLATRFVIADTSAETNIAPTLGLKMALANGVTVRGSFTTSNRFPTPLMSQQLGNGISTGGGVNLQTIKDPRRNDEEYDIEVRSRTNPDLQSESSITQTVGIIFETGERNRIRASLDFFDTQKTNEIVGLNDSVAVLNLEEYFPELVQRAPRAPGDPFAAGRVDKLFTTARNLAGRHSQNWMATFDFARSDVFGGTFDLRSRVVYFERFDREIYPDDPKIDEIRDPSGSAAGLLEYRATFGGGWSNAHFAMGLDGQYFHSRRLPETEWAEQGARTIDPYWQTDFYTQADLGHWLLPADSRYGLKGQLRINNVFKNSYPYYGYVATGVQPYGDWRGRTFSLSITAEF</sequence>
<dbReference type="InterPro" id="IPR036942">
    <property type="entry name" value="Beta-barrel_TonB_sf"/>
</dbReference>
<dbReference type="Pfam" id="PF07715">
    <property type="entry name" value="Plug"/>
    <property type="match status" value="1"/>
</dbReference>
<dbReference type="Gene3D" id="2.40.170.20">
    <property type="entry name" value="TonB-dependent receptor, beta-barrel domain"/>
    <property type="match status" value="1"/>
</dbReference>
<feature type="domain" description="Secretin/TonB short N-terminal" evidence="6">
    <location>
        <begin position="59"/>
        <end position="109"/>
    </location>
</feature>
<dbReference type="Gene3D" id="2.60.40.1120">
    <property type="entry name" value="Carboxypeptidase-like, regulatory domain"/>
    <property type="match status" value="1"/>
</dbReference>
<dbReference type="InterPro" id="IPR011662">
    <property type="entry name" value="Secretin/TonB_short_N"/>
</dbReference>